<proteinExistence type="predicted"/>
<evidence type="ECO:0000256" key="1">
    <source>
        <dbReference type="SAM" id="MobiDB-lite"/>
    </source>
</evidence>
<dbReference type="RefSeq" id="XP_052744128.1">
    <property type="nucleotide sequence ID" value="XM_052888168.1"/>
</dbReference>
<reference evidence="3" key="1">
    <citation type="submission" date="2025-08" db="UniProtKB">
        <authorList>
            <consortium name="RefSeq"/>
        </authorList>
    </citation>
    <scope>IDENTIFICATION</scope>
</reference>
<evidence type="ECO:0000313" key="3">
    <source>
        <dbReference type="RefSeq" id="XP_052744128.1"/>
    </source>
</evidence>
<dbReference type="GeneID" id="112047733"/>
<organism evidence="2 3">
    <name type="scientific">Bicyclus anynana</name>
    <name type="common">Squinting bush brown butterfly</name>
    <dbReference type="NCBI Taxonomy" id="110368"/>
    <lineage>
        <taxon>Eukaryota</taxon>
        <taxon>Metazoa</taxon>
        <taxon>Ecdysozoa</taxon>
        <taxon>Arthropoda</taxon>
        <taxon>Hexapoda</taxon>
        <taxon>Insecta</taxon>
        <taxon>Pterygota</taxon>
        <taxon>Neoptera</taxon>
        <taxon>Endopterygota</taxon>
        <taxon>Lepidoptera</taxon>
        <taxon>Glossata</taxon>
        <taxon>Ditrysia</taxon>
        <taxon>Papilionoidea</taxon>
        <taxon>Nymphalidae</taxon>
        <taxon>Satyrinae</taxon>
        <taxon>Satyrini</taxon>
        <taxon>Mycalesina</taxon>
        <taxon>Bicyclus</taxon>
    </lineage>
</organism>
<accession>A0ABM3LYI4</accession>
<keyword evidence="2" id="KW-1185">Reference proteome</keyword>
<sequence length="143" mass="15315">MYQLVSGAANPRSTRVARPPALRDRQKLAEEPNSGGLGDRMEERWTVVADCDWLSVIQPDHPPLAAELSSRVAARASRLMQDSGDPRLGFPSMQELAAIKKVAETLIMLGQEVIPSIIGEIPIGVIGASPSPVEVPNDPVGNN</sequence>
<feature type="compositionally biased region" description="Basic and acidic residues" evidence="1">
    <location>
        <begin position="21"/>
        <end position="30"/>
    </location>
</feature>
<name>A0ABM3LYI4_BICAN</name>
<dbReference type="Proteomes" id="UP001652582">
    <property type="component" value="Chromosome 21"/>
</dbReference>
<gene>
    <name evidence="3" type="primary">LOC112047733</name>
</gene>
<evidence type="ECO:0000313" key="2">
    <source>
        <dbReference type="Proteomes" id="UP001652582"/>
    </source>
</evidence>
<protein>
    <submittedName>
        <fullName evidence="3">Uncharacterized protein LOC112047733</fullName>
    </submittedName>
</protein>
<feature type="region of interest" description="Disordered" evidence="1">
    <location>
        <begin position="1"/>
        <end position="41"/>
    </location>
</feature>